<name>A0A5C8M263_9GAMM</name>
<dbReference type="InterPro" id="IPR054222">
    <property type="entry name" value="DUF6942"/>
</dbReference>
<sequence length="176" mass="20240">MIGLGDQNASFRVYVENRPKMPQYQQLFDCEAMQKGDIDLIYQHCGNGWRKLFNVYAKLLCVLDPTRFPFPTQASSWQQYRDQFLLQKASDTALLFDMPQLKPADTTIHLIAGRTHAKQLIERGLACQLHWLNEEFAIDPSNKVLVTPYFDYRQLSNEKIAFSAGLLKTLTCSLCT</sequence>
<reference evidence="1 2" key="1">
    <citation type="submission" date="2019-08" db="EMBL/GenBank/DDBJ databases">
        <title>Draft genome analysis of Rheinheimera tangshanensis isolated from the roots of fresh rice plants (Oryza sativa).</title>
        <authorList>
            <person name="Yu Q."/>
            <person name="Qi Y."/>
            <person name="Zhang H."/>
            <person name="Pu J."/>
        </authorList>
    </citation>
    <scope>NUCLEOTIDE SEQUENCE [LARGE SCALE GENOMIC DNA]</scope>
    <source>
        <strain evidence="1 2">JA3-B52</strain>
    </source>
</reference>
<accession>A0A5C8M263</accession>
<gene>
    <name evidence="1" type="ORF">FU839_03680</name>
</gene>
<dbReference type="Proteomes" id="UP000321814">
    <property type="component" value="Unassembled WGS sequence"/>
</dbReference>
<proteinExistence type="predicted"/>
<dbReference type="EMBL" id="VRLR01000002">
    <property type="protein sequence ID" value="TXK81998.1"/>
    <property type="molecule type" value="Genomic_DNA"/>
</dbReference>
<evidence type="ECO:0000313" key="2">
    <source>
        <dbReference type="Proteomes" id="UP000321814"/>
    </source>
</evidence>
<keyword evidence="2" id="KW-1185">Reference proteome</keyword>
<dbReference type="OrthoDB" id="6077837at2"/>
<comment type="caution">
    <text evidence="1">The sequence shown here is derived from an EMBL/GenBank/DDBJ whole genome shotgun (WGS) entry which is preliminary data.</text>
</comment>
<evidence type="ECO:0000313" key="1">
    <source>
        <dbReference type="EMBL" id="TXK81998.1"/>
    </source>
</evidence>
<protein>
    <submittedName>
        <fullName evidence="1">Uncharacterized protein</fullName>
    </submittedName>
</protein>
<organism evidence="1 2">
    <name type="scientific">Rheinheimera tangshanensis</name>
    <dbReference type="NCBI Taxonomy" id="400153"/>
    <lineage>
        <taxon>Bacteria</taxon>
        <taxon>Pseudomonadati</taxon>
        <taxon>Pseudomonadota</taxon>
        <taxon>Gammaproteobacteria</taxon>
        <taxon>Chromatiales</taxon>
        <taxon>Chromatiaceae</taxon>
        <taxon>Rheinheimera</taxon>
    </lineage>
</organism>
<dbReference type="Pfam" id="PF22098">
    <property type="entry name" value="DUF6942"/>
    <property type="match status" value="1"/>
</dbReference>
<dbReference type="RefSeq" id="WP_147903258.1">
    <property type="nucleotide sequence ID" value="NZ_BAAAGC010000017.1"/>
</dbReference>
<dbReference type="AlphaFoldDB" id="A0A5C8M263"/>